<keyword evidence="1" id="KW-0575">Peroxidase</keyword>
<dbReference type="InterPro" id="IPR036249">
    <property type="entry name" value="Thioredoxin-like_sf"/>
</dbReference>
<dbReference type="Gene3D" id="3.40.30.10">
    <property type="entry name" value="Glutaredoxin"/>
    <property type="match status" value="1"/>
</dbReference>
<sequence>MAIPSAVKVIAVAVAAGALGLLAGQVVGGGGWFSRTELGQRMLQAEMKMQAPKPPADLAVAERGQPIPRVRLPDLQGRPVELPQAYAGRPLLINLWASWCGPCIKEMPELDRYARSQGEQGVQVIGIALDNRDDVAAFLQRVPVHYPILLDAAGPRDAGVQLGNPKGVLPYSVLVGADGRLLKQRIGPFEDGEIDGWAQ</sequence>
<reference evidence="1 2" key="1">
    <citation type="submission" date="2015-11" db="EMBL/GenBank/DDBJ databases">
        <title>Genome sequences of Lysobacter enzymogenes strain C3 and Lysobacter antibioticus ATCC 29479.</title>
        <authorList>
            <person name="Kobayashi D.Y."/>
        </authorList>
    </citation>
    <scope>NUCLEOTIDE SEQUENCE [LARGE SCALE GENOMIC DNA]</scope>
    <source>
        <strain evidence="1 2">C3</strain>
    </source>
</reference>
<dbReference type="KEGG" id="lez:GLE_0770"/>
<evidence type="ECO:0000313" key="1">
    <source>
        <dbReference type="EMBL" id="ALN56128.1"/>
    </source>
</evidence>
<dbReference type="PROSITE" id="PS51352">
    <property type="entry name" value="THIOREDOXIN_2"/>
    <property type="match status" value="1"/>
</dbReference>
<name>A0A0S2DC77_LYSEN</name>
<protein>
    <submittedName>
        <fullName evidence="1">Redoxin/antioxidant, AhpC/TSA family</fullName>
        <ecNumber evidence="1">1.11.1.15</ecNumber>
    </submittedName>
</protein>
<dbReference type="Proteomes" id="UP000061569">
    <property type="component" value="Chromosome"/>
</dbReference>
<dbReference type="CDD" id="cd02966">
    <property type="entry name" value="TlpA_like_family"/>
    <property type="match status" value="1"/>
</dbReference>
<organism evidence="1 2">
    <name type="scientific">Lysobacter enzymogenes</name>
    <dbReference type="NCBI Taxonomy" id="69"/>
    <lineage>
        <taxon>Bacteria</taxon>
        <taxon>Pseudomonadati</taxon>
        <taxon>Pseudomonadota</taxon>
        <taxon>Gammaproteobacteria</taxon>
        <taxon>Lysobacterales</taxon>
        <taxon>Lysobacteraceae</taxon>
        <taxon>Lysobacter</taxon>
    </lineage>
</organism>
<dbReference type="STRING" id="69.GLE_0770"/>
<dbReference type="PATRIC" id="fig|69.6.peg.759"/>
<keyword evidence="1" id="KW-0560">Oxidoreductase</keyword>
<dbReference type="PANTHER" id="PTHR42852:SF13">
    <property type="entry name" value="PROTEIN DIPZ"/>
    <property type="match status" value="1"/>
</dbReference>
<dbReference type="Pfam" id="PF08534">
    <property type="entry name" value="Redoxin"/>
    <property type="match status" value="1"/>
</dbReference>
<proteinExistence type="predicted"/>
<dbReference type="InterPro" id="IPR050553">
    <property type="entry name" value="Thioredoxin_ResA/DsbE_sf"/>
</dbReference>
<dbReference type="InterPro" id="IPR013740">
    <property type="entry name" value="Redoxin"/>
</dbReference>
<gene>
    <name evidence="1" type="ORF">GLE_0770</name>
</gene>
<dbReference type="PANTHER" id="PTHR42852">
    <property type="entry name" value="THIOL:DISULFIDE INTERCHANGE PROTEIN DSBE"/>
    <property type="match status" value="1"/>
</dbReference>
<dbReference type="AlphaFoldDB" id="A0A0S2DC77"/>
<evidence type="ECO:0000313" key="2">
    <source>
        <dbReference type="Proteomes" id="UP000061569"/>
    </source>
</evidence>
<dbReference type="EMBL" id="CP013140">
    <property type="protein sequence ID" value="ALN56128.1"/>
    <property type="molecule type" value="Genomic_DNA"/>
</dbReference>
<dbReference type="OrthoDB" id="9796554at2"/>
<accession>A0A0S2DC77</accession>
<dbReference type="EC" id="1.11.1.15" evidence="1"/>
<dbReference type="InterPro" id="IPR013766">
    <property type="entry name" value="Thioredoxin_domain"/>
</dbReference>
<dbReference type="SUPFAM" id="SSF52833">
    <property type="entry name" value="Thioredoxin-like"/>
    <property type="match status" value="1"/>
</dbReference>
<dbReference type="GO" id="GO:0004601">
    <property type="term" value="F:peroxidase activity"/>
    <property type="evidence" value="ECO:0007669"/>
    <property type="project" value="UniProtKB-KW"/>
</dbReference>